<evidence type="ECO:0000313" key="2">
    <source>
        <dbReference type="Proteomes" id="UP000236721"/>
    </source>
</evidence>
<dbReference type="Proteomes" id="UP000236721">
    <property type="component" value="Unassembled WGS sequence"/>
</dbReference>
<proteinExistence type="predicted"/>
<name>A0A1H6B7J6_9VIBR</name>
<gene>
    <name evidence="1" type="ORF">SAMN04488244_12025</name>
</gene>
<dbReference type="EMBL" id="FNVG01000020">
    <property type="protein sequence ID" value="SEG56819.1"/>
    <property type="molecule type" value="Genomic_DNA"/>
</dbReference>
<dbReference type="Gene3D" id="2.60.40.2700">
    <property type="match status" value="1"/>
</dbReference>
<dbReference type="AlphaFoldDB" id="A0A1H6B7J6"/>
<accession>A0A1H6B7J6</accession>
<dbReference type="RefSeq" id="WP_103881628.1">
    <property type="nucleotide sequence ID" value="NZ_FNVG01000020.1"/>
</dbReference>
<organism evidence="1 2">
    <name type="scientific">Vibrio hangzhouensis</name>
    <dbReference type="NCBI Taxonomy" id="462991"/>
    <lineage>
        <taxon>Bacteria</taxon>
        <taxon>Pseudomonadati</taxon>
        <taxon>Pseudomonadota</taxon>
        <taxon>Gammaproteobacteria</taxon>
        <taxon>Vibrionales</taxon>
        <taxon>Vibrionaceae</taxon>
        <taxon>Vibrio</taxon>
    </lineage>
</organism>
<reference evidence="2" key="1">
    <citation type="submission" date="2016-10" db="EMBL/GenBank/DDBJ databases">
        <authorList>
            <person name="Varghese N."/>
            <person name="Submissions S."/>
        </authorList>
    </citation>
    <scope>NUCLEOTIDE SEQUENCE [LARGE SCALE GENOMIC DNA]</scope>
    <source>
        <strain evidence="2">CGMCC 1.7062</strain>
    </source>
</reference>
<sequence length="754" mass="81653">MKFRKSAVAVVVMTALLGCSEDNLDIGEDNNIYPPRATEVSIPALNVGETAEGLYTYFDPNPTARPEGDTKYSWVNQNQEVLSSERSLLLLNEYEGQTVNFCVIPVAQGTVNKVGEEQCSNTRVVNPPLGERPEASNVVIDKMSPAIGDTLTGSYDYFHPEDTPEGNSDIEWQADLQAIAGETKSTLLLTAANSENKSIRFCVTPKTQQNVPIIGDRVCSEATNLIEPVLGSAPEARNVKALGEPFVGAVVTGSYDFYDEDRDLEGASTFQWKRDNTEIQGAENKQYRVLDTDDGTRLSFCVTPVSATGLPTTGNETCAPMDEDISIKIETPPTASGVGFTGLQEVGQTIVGQYTYHQLEDAPEGNSTAYWQVGGIKQDTCSSATNCELTVTKEHLGNSLSFCVEPKTLLGTPSDTSFCSPNTDAMGIKLTGTLEYDKDLIAIVYGYKESASTGDWIVAIDNQSGPSGDGVGTVQHTGNIYTIGVRDDVTDSNGNGVIDDYDWLTVGGQSVDARNFIGKDVKYCLSTEYGERCAFGAEEEGVTGGLYFDSNDATKRGIEPIRVMEIGALAYHRPLTVAETQLKDQAKMGALIPNAHEADIINGIEWALFNHIGLDTNPEIVKSCRNLYAESGDWYLPMGTRSTSYDNNFYENSGNAGVPEFTNNVDAMVVLTSEMVSSNGEPGYQMGPVTGWPVSTSDNAGIERRIYTNATRRNQPEHAQHGNFYALRFYAGPTGNTQTSTIETGGYVSCVKVR</sequence>
<keyword evidence="2" id="KW-1185">Reference proteome</keyword>
<protein>
    <submittedName>
        <fullName evidence="1">Uncharacterized protein</fullName>
    </submittedName>
</protein>
<dbReference type="OrthoDB" id="5823891at2"/>
<evidence type="ECO:0000313" key="1">
    <source>
        <dbReference type="EMBL" id="SEG56819.1"/>
    </source>
</evidence>
<dbReference type="PROSITE" id="PS51257">
    <property type="entry name" value="PROKAR_LIPOPROTEIN"/>
    <property type="match status" value="1"/>
</dbReference>